<sequence length="556" mass="64681">MNIILLLILDRDNTILIEKEDDAVSVLQTSCMLQFNEIKSMCIERLIHTLSPSNCIRIWLFAEQLDLKSLCLKAKSMALTEFHVIKDSEIIMDFNLNQLHAYLANTSLQCKSELDVFQVCMKWWYDNSEKLAAEVHSEHLEAFNTGIFMNLLLCLDFNRLCSSDIQEIMTYPDLSKNGDITKVLQCKAEVLCKCKSRHCKQLPCIYVHNIPYEPAYKKSKLSSLEKETVVVYYDSFKRKRYYADVEWSESTITVVYHDEKKNGFTKLLTIGKQKCDKLEGCHILGYKELIFLFGGEFVIGYGNWNKNLWVYNTVTDCWQRKSVMPFARRHFQSCIVENCLYIIGGTGNYRILQENMFSYDYKEDRWSQLIKLPCCERQTKCCSWNDELFVFNVNEKCAYIFDKCRSSWTKMIISDKKHLVMSFPSKFSVFSHKDSVYIKGESLIELKRIDQQLTVIKCIPLNTAVYDEINSIVCGDIIYTLYKQPSPDIQNASKTLSFEKYCITTGTIEFVFIDKLEGSLIEFQGDNCAFKMSTILFGLQHYELVATDDFVNNMCI</sequence>
<dbReference type="AlphaFoldDB" id="A0A8K0C9M0"/>
<proteinExistence type="predicted"/>
<dbReference type="Pfam" id="PF01344">
    <property type="entry name" value="Kelch_1"/>
    <property type="match status" value="1"/>
</dbReference>
<dbReference type="Gene3D" id="2.120.10.80">
    <property type="entry name" value="Kelch-type beta propeller"/>
    <property type="match status" value="1"/>
</dbReference>
<reference evidence="4" key="1">
    <citation type="submission" date="2019-08" db="EMBL/GenBank/DDBJ databases">
        <title>The genome of the North American firefly Photinus pyralis.</title>
        <authorList>
            <consortium name="Photinus pyralis genome working group"/>
            <person name="Fallon T.R."/>
            <person name="Sander Lower S.E."/>
            <person name="Weng J.-K."/>
        </authorList>
    </citation>
    <scope>NUCLEOTIDE SEQUENCE</scope>
    <source>
        <strain evidence="4">TRF0915ILg1</strain>
        <tissue evidence="4">Whole body</tissue>
    </source>
</reference>
<dbReference type="InterPro" id="IPR006652">
    <property type="entry name" value="Kelch_1"/>
</dbReference>
<evidence type="ECO:0000256" key="1">
    <source>
        <dbReference type="ARBA" id="ARBA00022441"/>
    </source>
</evidence>
<feature type="domain" description="BACK" evidence="3">
    <location>
        <begin position="55"/>
        <end position="141"/>
    </location>
</feature>
<evidence type="ECO:0000313" key="5">
    <source>
        <dbReference type="Proteomes" id="UP000801492"/>
    </source>
</evidence>
<dbReference type="OrthoDB" id="10027872at2759"/>
<keyword evidence="2" id="KW-0677">Repeat</keyword>
<dbReference type="EMBL" id="VTPC01090831">
    <property type="protein sequence ID" value="KAF2881276.1"/>
    <property type="molecule type" value="Genomic_DNA"/>
</dbReference>
<dbReference type="InterPro" id="IPR015915">
    <property type="entry name" value="Kelch-typ_b-propeller"/>
</dbReference>
<dbReference type="Gene3D" id="1.25.40.420">
    <property type="match status" value="1"/>
</dbReference>
<keyword evidence="1" id="KW-0880">Kelch repeat</keyword>
<comment type="caution">
    <text evidence="4">The sequence shown here is derived from an EMBL/GenBank/DDBJ whole genome shotgun (WGS) entry which is preliminary data.</text>
</comment>
<dbReference type="PANTHER" id="PTHR24412">
    <property type="entry name" value="KELCH PROTEIN"/>
    <property type="match status" value="1"/>
</dbReference>
<dbReference type="SMART" id="SM00612">
    <property type="entry name" value="Kelch"/>
    <property type="match status" value="2"/>
</dbReference>
<name>A0A8K0C9M0_IGNLU</name>
<gene>
    <name evidence="4" type="ORF">ILUMI_24895</name>
</gene>
<dbReference type="Pfam" id="PF07707">
    <property type="entry name" value="BACK"/>
    <property type="match status" value="1"/>
</dbReference>
<protein>
    <recommendedName>
        <fullName evidence="3">BACK domain-containing protein</fullName>
    </recommendedName>
</protein>
<dbReference type="SMART" id="SM00875">
    <property type="entry name" value="BACK"/>
    <property type="match status" value="1"/>
</dbReference>
<accession>A0A8K0C9M0</accession>
<dbReference type="Proteomes" id="UP000801492">
    <property type="component" value="Unassembled WGS sequence"/>
</dbReference>
<dbReference type="SUPFAM" id="SSF117281">
    <property type="entry name" value="Kelch motif"/>
    <property type="match status" value="1"/>
</dbReference>
<keyword evidence="5" id="KW-1185">Reference proteome</keyword>
<dbReference type="InterPro" id="IPR011705">
    <property type="entry name" value="BACK"/>
</dbReference>
<evidence type="ECO:0000313" key="4">
    <source>
        <dbReference type="EMBL" id="KAF2881276.1"/>
    </source>
</evidence>
<dbReference type="PANTHER" id="PTHR24412:SF419">
    <property type="entry name" value="KELCH-LIKE PROTEIN 20"/>
    <property type="match status" value="1"/>
</dbReference>
<evidence type="ECO:0000256" key="2">
    <source>
        <dbReference type="ARBA" id="ARBA00022737"/>
    </source>
</evidence>
<evidence type="ECO:0000259" key="3">
    <source>
        <dbReference type="SMART" id="SM00875"/>
    </source>
</evidence>
<organism evidence="4 5">
    <name type="scientific">Ignelater luminosus</name>
    <name type="common">Cucubano</name>
    <name type="synonym">Pyrophorus luminosus</name>
    <dbReference type="NCBI Taxonomy" id="2038154"/>
    <lineage>
        <taxon>Eukaryota</taxon>
        <taxon>Metazoa</taxon>
        <taxon>Ecdysozoa</taxon>
        <taxon>Arthropoda</taxon>
        <taxon>Hexapoda</taxon>
        <taxon>Insecta</taxon>
        <taxon>Pterygota</taxon>
        <taxon>Neoptera</taxon>
        <taxon>Endopterygota</taxon>
        <taxon>Coleoptera</taxon>
        <taxon>Polyphaga</taxon>
        <taxon>Elateriformia</taxon>
        <taxon>Elateroidea</taxon>
        <taxon>Elateridae</taxon>
        <taxon>Agrypninae</taxon>
        <taxon>Pyrophorini</taxon>
        <taxon>Ignelater</taxon>
    </lineage>
</organism>